<feature type="domain" description="4Fe-4S ferredoxin-type" evidence="4">
    <location>
        <begin position="32"/>
        <end position="62"/>
    </location>
</feature>
<reference evidence="5 6" key="1">
    <citation type="submission" date="2016-03" db="EMBL/GenBank/DDBJ databases">
        <title>Acetic acid bacteria sequencing.</title>
        <authorList>
            <person name="Brandt J."/>
            <person name="Jakob F."/>
            <person name="Vogel R.F."/>
        </authorList>
    </citation>
    <scope>NUCLEOTIDE SEQUENCE [LARGE SCALE GENOMIC DNA]</scope>
    <source>
        <strain evidence="5 6">TMW2.1153</strain>
    </source>
</reference>
<dbReference type="EMBL" id="CP014692">
    <property type="protein sequence ID" value="AQS83946.1"/>
    <property type="molecule type" value="Genomic_DNA"/>
</dbReference>
<protein>
    <recommendedName>
        <fullName evidence="4">4Fe-4S ferredoxin-type domain-containing protein</fullName>
    </recommendedName>
</protein>
<keyword evidence="2" id="KW-0408">Iron</keyword>
<dbReference type="Pfam" id="PF12838">
    <property type="entry name" value="Fer4_7"/>
    <property type="match status" value="1"/>
</dbReference>
<evidence type="ECO:0000256" key="3">
    <source>
        <dbReference type="ARBA" id="ARBA00023014"/>
    </source>
</evidence>
<feature type="domain" description="4Fe-4S ferredoxin-type" evidence="4">
    <location>
        <begin position="1"/>
        <end position="30"/>
    </location>
</feature>
<dbReference type="GO" id="GO:0046872">
    <property type="term" value="F:metal ion binding"/>
    <property type="evidence" value="ECO:0007669"/>
    <property type="project" value="UniProtKB-KW"/>
</dbReference>
<dbReference type="PROSITE" id="PS00198">
    <property type="entry name" value="4FE4S_FER_1"/>
    <property type="match status" value="1"/>
</dbReference>
<dbReference type="STRING" id="435.A0U92_03265"/>
<dbReference type="InterPro" id="IPR017900">
    <property type="entry name" value="4Fe4S_Fe_S_CS"/>
</dbReference>
<accession>A0A1U9KDT8</accession>
<evidence type="ECO:0000259" key="4">
    <source>
        <dbReference type="PROSITE" id="PS51379"/>
    </source>
</evidence>
<evidence type="ECO:0000256" key="1">
    <source>
        <dbReference type="ARBA" id="ARBA00022723"/>
    </source>
</evidence>
<evidence type="ECO:0000313" key="6">
    <source>
        <dbReference type="Proteomes" id="UP000188937"/>
    </source>
</evidence>
<keyword evidence="3" id="KW-0411">Iron-sulfur</keyword>
<dbReference type="GO" id="GO:0051536">
    <property type="term" value="F:iron-sulfur cluster binding"/>
    <property type="evidence" value="ECO:0007669"/>
    <property type="project" value="UniProtKB-KW"/>
</dbReference>
<keyword evidence="6" id="KW-1185">Reference proteome</keyword>
<proteinExistence type="predicted"/>
<gene>
    <name evidence="5" type="ORF">A0U92_03265</name>
</gene>
<keyword evidence="1" id="KW-0479">Metal-binding</keyword>
<dbReference type="PANTHER" id="PTHR43122">
    <property type="entry name" value="FERREDOXIN SUBUNIT OF PYRUVATE:FLAVODOXIN OXIDOREDUCTASE-RELATED"/>
    <property type="match status" value="1"/>
</dbReference>
<dbReference type="OrthoDB" id="9800445at2"/>
<dbReference type="Proteomes" id="UP000188937">
    <property type="component" value="Chromosome"/>
</dbReference>
<evidence type="ECO:0000313" key="5">
    <source>
        <dbReference type="EMBL" id="AQS83946.1"/>
    </source>
</evidence>
<dbReference type="RefSeq" id="WP_077811982.1">
    <property type="nucleotide sequence ID" value="NZ_CP014692.1"/>
</dbReference>
<dbReference type="AlphaFoldDB" id="A0A1U9KDT8"/>
<dbReference type="InterPro" id="IPR017896">
    <property type="entry name" value="4Fe4S_Fe-S-bd"/>
</dbReference>
<organism evidence="5 6">
    <name type="scientific">Acetobacter aceti</name>
    <dbReference type="NCBI Taxonomy" id="435"/>
    <lineage>
        <taxon>Bacteria</taxon>
        <taxon>Pseudomonadati</taxon>
        <taxon>Pseudomonadota</taxon>
        <taxon>Alphaproteobacteria</taxon>
        <taxon>Acetobacterales</taxon>
        <taxon>Acetobacteraceae</taxon>
        <taxon>Acetobacter</taxon>
        <taxon>Acetobacter subgen. Acetobacter</taxon>
    </lineage>
</organism>
<evidence type="ECO:0000256" key="2">
    <source>
        <dbReference type="ARBA" id="ARBA00023004"/>
    </source>
</evidence>
<name>A0A1U9KDT8_ACEAC</name>
<dbReference type="Gene3D" id="3.30.70.20">
    <property type="match status" value="1"/>
</dbReference>
<sequence length="125" mass="13992">MITEILSDRCNSCNACVVVCPDHVLDMAKDGQLPVIARPDQCQTCFLCELYCSEDAIYVAVGVPRSELKNDPLGNIRRDYGWDGHEEDPLKNFWQLGGLLREGVMISSARYALRPSGDKDTEKKI</sequence>
<dbReference type="PANTHER" id="PTHR43122:SF1">
    <property type="entry name" value="IRON-SULFUR-BINDING PROTEIN"/>
    <property type="match status" value="1"/>
</dbReference>
<dbReference type="SUPFAM" id="SSF54862">
    <property type="entry name" value="4Fe-4S ferredoxins"/>
    <property type="match status" value="1"/>
</dbReference>
<dbReference type="KEGG" id="aace:A0U92_03265"/>
<dbReference type="PROSITE" id="PS51379">
    <property type="entry name" value="4FE4S_FER_2"/>
    <property type="match status" value="2"/>
</dbReference>